<dbReference type="OMA" id="AICERAW"/>
<dbReference type="PANTHER" id="PTHR33834:SF2">
    <property type="entry name" value="SIGNALING PEPTIDE TAXIMIN 1"/>
    <property type="match status" value="1"/>
</dbReference>
<dbReference type="PhylomeDB" id="A7RPG7"/>
<dbReference type="InParanoid" id="A7RPG7"/>
<gene>
    <name evidence="2" type="ORF">NEMVEDRAFT_v1g239775</name>
</gene>
<keyword evidence="1" id="KW-0732">Signal</keyword>
<reference evidence="2 3" key="1">
    <citation type="journal article" date="2007" name="Science">
        <title>Sea anemone genome reveals ancestral eumetazoan gene repertoire and genomic organization.</title>
        <authorList>
            <person name="Putnam N.H."/>
            <person name="Srivastava M."/>
            <person name="Hellsten U."/>
            <person name="Dirks B."/>
            <person name="Chapman J."/>
            <person name="Salamov A."/>
            <person name="Terry A."/>
            <person name="Shapiro H."/>
            <person name="Lindquist E."/>
            <person name="Kapitonov V.V."/>
            <person name="Jurka J."/>
            <person name="Genikhovich G."/>
            <person name="Grigoriev I.V."/>
            <person name="Lucas S.M."/>
            <person name="Steele R.E."/>
            <person name="Finnerty J.R."/>
            <person name="Technau U."/>
            <person name="Martindale M.Q."/>
            <person name="Rokhsar D.S."/>
        </authorList>
    </citation>
    <scope>NUCLEOTIDE SEQUENCE [LARGE SCALE GENOMIC DNA]</scope>
    <source>
        <strain evidence="3">CH2 X CH6</strain>
    </source>
</reference>
<name>A7RPG7_NEMVE</name>
<dbReference type="HOGENOM" id="CLU_1070800_0_0_1"/>
<sequence length="260" mass="29118">MKLLVVILLGIVVCVSAQTFCDPASPMTSCRAANPQNNGEQTLRINGQQFSAYCHVDPIVNCGPGPWTMVMKVDGNKKNFNYDSTYWTDDKSYNMAGGKTFTDHQETKLPTFWGTEFSRVCVGMQKPGTSNIQWMGISMNSTRPSLQSVFTGDRLEANIPDKDWRNLLGSTEATLQRNCQRSGFNAICERAWGPRARIGIVANNEMDCYSCDSVIGIGIDAEYWQHYSAGNMCDYWCSNLEHTNDMRENFQATMSYVLVA</sequence>
<evidence type="ECO:0000313" key="2">
    <source>
        <dbReference type="EMBL" id="EDO46683.1"/>
    </source>
</evidence>
<dbReference type="EMBL" id="DS469525">
    <property type="protein sequence ID" value="EDO46683.1"/>
    <property type="molecule type" value="Genomic_DNA"/>
</dbReference>
<evidence type="ECO:0000256" key="1">
    <source>
        <dbReference type="SAM" id="SignalP"/>
    </source>
</evidence>
<organism evidence="2 3">
    <name type="scientific">Nematostella vectensis</name>
    <name type="common">Starlet sea anemone</name>
    <dbReference type="NCBI Taxonomy" id="45351"/>
    <lineage>
        <taxon>Eukaryota</taxon>
        <taxon>Metazoa</taxon>
        <taxon>Cnidaria</taxon>
        <taxon>Anthozoa</taxon>
        <taxon>Hexacorallia</taxon>
        <taxon>Actiniaria</taxon>
        <taxon>Edwardsiidae</taxon>
        <taxon>Nematostella</taxon>
    </lineage>
</organism>
<keyword evidence="3" id="KW-1185">Reference proteome</keyword>
<proteinExistence type="predicted"/>
<evidence type="ECO:0000313" key="3">
    <source>
        <dbReference type="Proteomes" id="UP000001593"/>
    </source>
</evidence>
<protein>
    <submittedName>
        <fullName evidence="2">Uncharacterized protein</fullName>
    </submittedName>
</protein>
<accession>A7RPG7</accession>
<dbReference type="Proteomes" id="UP000001593">
    <property type="component" value="Unassembled WGS sequence"/>
</dbReference>
<dbReference type="InterPro" id="IPR055283">
    <property type="entry name" value="TAXIMIN_1/2"/>
</dbReference>
<dbReference type="PANTHER" id="PTHR33834">
    <property type="entry name" value="SIGNALING PEPTIDE TAXIMIN 2"/>
    <property type="match status" value="1"/>
</dbReference>
<dbReference type="AlphaFoldDB" id="A7RPG7"/>
<feature type="chain" id="PRO_5002711976" evidence="1">
    <location>
        <begin position="18"/>
        <end position="260"/>
    </location>
</feature>
<feature type="signal peptide" evidence="1">
    <location>
        <begin position="1"/>
        <end position="17"/>
    </location>
</feature>